<dbReference type="Proteomes" id="UP001498398">
    <property type="component" value="Unassembled WGS sequence"/>
</dbReference>
<dbReference type="SUPFAM" id="SSF55298">
    <property type="entry name" value="YjgF-like"/>
    <property type="match status" value="1"/>
</dbReference>
<dbReference type="Pfam" id="PF01042">
    <property type="entry name" value="Ribonuc_L-PSP"/>
    <property type="match status" value="1"/>
</dbReference>
<dbReference type="PANTHER" id="PTHR11803">
    <property type="entry name" value="2-IMINOBUTANOATE/2-IMINOPROPANOATE DEAMINASE RIDA"/>
    <property type="match status" value="1"/>
</dbReference>
<dbReference type="PANTHER" id="PTHR11803:SF39">
    <property type="entry name" value="2-IMINOBUTANOATE_2-IMINOPROPANOATE DEAMINASE"/>
    <property type="match status" value="1"/>
</dbReference>
<accession>A0ABR1IVF2</accession>
<dbReference type="Gene3D" id="3.30.1330.40">
    <property type="entry name" value="RutC-like"/>
    <property type="match status" value="1"/>
</dbReference>
<proteinExistence type="predicted"/>
<dbReference type="InterPro" id="IPR006175">
    <property type="entry name" value="YjgF/YER057c/UK114"/>
</dbReference>
<organism evidence="1 2">
    <name type="scientific">Marasmiellus scandens</name>
    <dbReference type="NCBI Taxonomy" id="2682957"/>
    <lineage>
        <taxon>Eukaryota</taxon>
        <taxon>Fungi</taxon>
        <taxon>Dikarya</taxon>
        <taxon>Basidiomycota</taxon>
        <taxon>Agaricomycotina</taxon>
        <taxon>Agaricomycetes</taxon>
        <taxon>Agaricomycetidae</taxon>
        <taxon>Agaricales</taxon>
        <taxon>Marasmiineae</taxon>
        <taxon>Omphalotaceae</taxon>
        <taxon>Marasmiellus</taxon>
    </lineage>
</organism>
<comment type="caution">
    <text evidence="1">The sequence shown here is derived from an EMBL/GenBank/DDBJ whole genome shotgun (WGS) entry which is preliminary data.</text>
</comment>
<protein>
    <submittedName>
        <fullName evidence="1">NRAMP-like transporter smf-3</fullName>
    </submittedName>
</protein>
<keyword evidence="2" id="KW-1185">Reference proteome</keyword>
<name>A0ABR1IVF2_9AGAR</name>
<dbReference type="InterPro" id="IPR035959">
    <property type="entry name" value="RutC-like_sf"/>
</dbReference>
<gene>
    <name evidence="1" type="primary">SMF3</name>
    <name evidence="1" type="ORF">VKT23_017733</name>
</gene>
<evidence type="ECO:0000313" key="1">
    <source>
        <dbReference type="EMBL" id="KAK7439027.1"/>
    </source>
</evidence>
<evidence type="ECO:0000313" key="2">
    <source>
        <dbReference type="Proteomes" id="UP001498398"/>
    </source>
</evidence>
<reference evidence="1 2" key="1">
    <citation type="submission" date="2024-01" db="EMBL/GenBank/DDBJ databases">
        <title>A draft genome for the cacao thread blight pathogen Marasmiellus scandens.</title>
        <authorList>
            <person name="Baruah I.K."/>
            <person name="Leung J."/>
            <person name="Bukari Y."/>
            <person name="Amoako-Attah I."/>
            <person name="Meinhardt L.W."/>
            <person name="Bailey B.A."/>
            <person name="Cohen S.P."/>
        </authorList>
    </citation>
    <scope>NUCLEOTIDE SEQUENCE [LARGE SCALE GENOMIC DNA]</scope>
    <source>
        <strain evidence="1 2">GH-19</strain>
    </source>
</reference>
<dbReference type="EMBL" id="JBANRG010000075">
    <property type="protein sequence ID" value="KAK7439027.1"/>
    <property type="molecule type" value="Genomic_DNA"/>
</dbReference>
<sequence>MSHLTFHSYDGKGVENANSFGYSESVRVENTVYISGQGGWTRTLPTKFAPTQLEQIDQAFENIEAALKEEGATFENVFKVVSYHRPLDKTILGRVGENFKKWMPNHKPLWTCVEVTRLGEDEMLVEVEVVAHIPVVAK</sequence>